<dbReference type="RefSeq" id="WP_014779050.1">
    <property type="nucleotide sequence ID" value="NC_018012.1"/>
</dbReference>
<protein>
    <submittedName>
        <fullName evidence="3">HupH hydrogenase expression protein</fullName>
    </submittedName>
</protein>
<reference evidence="3 4" key="1">
    <citation type="submission" date="2012-06" db="EMBL/GenBank/DDBJ databases">
        <title>Complete sequence of Thiocystis violascens DSM 198.</title>
        <authorList>
            <consortium name="US DOE Joint Genome Institute"/>
            <person name="Lucas S."/>
            <person name="Han J."/>
            <person name="Lapidus A."/>
            <person name="Cheng J.-F."/>
            <person name="Goodwin L."/>
            <person name="Pitluck S."/>
            <person name="Peters L."/>
            <person name="Ovchinnikova G."/>
            <person name="Teshima H."/>
            <person name="Detter J.C."/>
            <person name="Han C."/>
            <person name="Tapia R."/>
            <person name="Land M."/>
            <person name="Hauser L."/>
            <person name="Kyrpides N."/>
            <person name="Ivanova N."/>
            <person name="Pagani I."/>
            <person name="Vogl K."/>
            <person name="Liu Z."/>
            <person name="Frigaard N.-U."/>
            <person name="Bryant D."/>
            <person name="Woyke T."/>
        </authorList>
    </citation>
    <scope>NUCLEOTIDE SEQUENCE [LARGE SCALE GENOMIC DNA]</scope>
    <source>
        <strain evidence="4">ATCC 17096 / DSM 198 / 6111</strain>
    </source>
</reference>
<dbReference type="HOGENOM" id="CLU_129351_0_0_6"/>
<feature type="domain" description="HupH hydrogenase expression protein C-terminal" evidence="2">
    <location>
        <begin position="25"/>
        <end position="135"/>
    </location>
</feature>
<dbReference type="STRING" id="765911.Thivi_2697"/>
<organism evidence="3 4">
    <name type="scientific">Thiocystis violascens (strain ATCC 17096 / DSM 198 / 6111)</name>
    <name type="common">Chromatium violascens</name>
    <dbReference type="NCBI Taxonomy" id="765911"/>
    <lineage>
        <taxon>Bacteria</taxon>
        <taxon>Pseudomonadati</taxon>
        <taxon>Pseudomonadota</taxon>
        <taxon>Gammaproteobacteria</taxon>
        <taxon>Chromatiales</taxon>
        <taxon>Chromatiaceae</taxon>
        <taxon>Thiocystis</taxon>
    </lineage>
</organism>
<evidence type="ECO:0000259" key="2">
    <source>
        <dbReference type="Pfam" id="PF04809"/>
    </source>
</evidence>
<keyword evidence="4" id="KW-1185">Reference proteome</keyword>
<comment type="similarity">
    <text evidence="1">Belongs to the HupH/HyaF family.</text>
</comment>
<dbReference type="Proteomes" id="UP000006062">
    <property type="component" value="Chromosome"/>
</dbReference>
<dbReference type="InterPro" id="IPR006894">
    <property type="entry name" value="HupH_Hydgase_express_prot_C"/>
</dbReference>
<dbReference type="EMBL" id="CP003154">
    <property type="protein sequence ID" value="AFL74616.1"/>
    <property type="molecule type" value="Genomic_DNA"/>
</dbReference>
<dbReference type="InterPro" id="IPR038527">
    <property type="entry name" value="HupH_C_sf"/>
</dbReference>
<accession>I3YC98</accession>
<dbReference type="Gene3D" id="3.30.1370.140">
    <property type="entry name" value="HupH hydrogenase expression protein, C-terminal domain"/>
    <property type="match status" value="1"/>
</dbReference>
<evidence type="ECO:0000313" key="4">
    <source>
        <dbReference type="Proteomes" id="UP000006062"/>
    </source>
</evidence>
<dbReference type="eggNOG" id="ENOG5032ZSU">
    <property type="taxonomic scope" value="Bacteria"/>
</dbReference>
<dbReference type="OrthoDB" id="8234923at2"/>
<dbReference type="KEGG" id="tvi:Thivi_2697"/>
<proteinExistence type="inferred from homology"/>
<gene>
    <name evidence="3" type="ordered locus">Thivi_2697</name>
</gene>
<name>I3YC98_THIV6</name>
<dbReference type="AlphaFoldDB" id="I3YC98"/>
<evidence type="ECO:0000313" key="3">
    <source>
        <dbReference type="EMBL" id="AFL74616.1"/>
    </source>
</evidence>
<evidence type="ECO:0000256" key="1">
    <source>
        <dbReference type="ARBA" id="ARBA00010832"/>
    </source>
</evidence>
<dbReference type="Pfam" id="PF04809">
    <property type="entry name" value="HupH_C"/>
    <property type="match status" value="1"/>
</dbReference>
<sequence length="143" mass="15579">MDRFSVTLGSKASCAGKPQDHGHTLPILHEIRHALERLLATGEETRIDLNAMPFGPGDLERLRAWLGTGEVQASVSAMGLTLIQETAIPGVWLVDYQNADSQRLTLHLEIAPVPEILRPQPQDLAEAIATLDARMDEGQSNPP</sequence>